<keyword evidence="4" id="KW-1185">Reference proteome</keyword>
<feature type="chain" id="PRO_5042552598" description="Copper amine oxidase-like N-terminal domain-containing protein" evidence="2">
    <location>
        <begin position="24"/>
        <end position="571"/>
    </location>
</feature>
<accession>A0AAJ2N9W6</accession>
<dbReference type="AlphaFoldDB" id="A0AAJ2N9W6"/>
<evidence type="ECO:0000313" key="3">
    <source>
        <dbReference type="EMBL" id="MDT8978029.1"/>
    </source>
</evidence>
<dbReference type="EMBL" id="JAVYAA010000004">
    <property type="protein sequence ID" value="MDT8978029.1"/>
    <property type="molecule type" value="Genomic_DNA"/>
</dbReference>
<evidence type="ECO:0000256" key="2">
    <source>
        <dbReference type="SAM" id="SignalP"/>
    </source>
</evidence>
<name>A0AAJ2N9W6_9BACL</name>
<dbReference type="RefSeq" id="WP_315746212.1">
    <property type="nucleotide sequence ID" value="NZ_JAVYAA010000004.1"/>
</dbReference>
<proteinExistence type="predicted"/>
<reference evidence="4" key="1">
    <citation type="submission" date="2023-09" db="EMBL/GenBank/DDBJ databases">
        <title>Paenibacillus sp. chi10 Genome sequencing and assembly.</title>
        <authorList>
            <person name="Kim I."/>
        </authorList>
    </citation>
    <scope>NUCLEOTIDE SEQUENCE [LARGE SCALE GENOMIC DNA]</scope>
    <source>
        <strain evidence="4">chi10</strain>
    </source>
</reference>
<evidence type="ECO:0000256" key="1">
    <source>
        <dbReference type="SAM" id="MobiDB-lite"/>
    </source>
</evidence>
<feature type="region of interest" description="Disordered" evidence="1">
    <location>
        <begin position="96"/>
        <end position="115"/>
    </location>
</feature>
<sequence length="571" mass="63010">MKTKVSILLSFVMMLGMAASVQAADKSVMARPTQANVSINGQAMNQMDAYNIGGSNYFKLRDVAMALKGTKSSFDVTVDTTSNAIRMHTGQAYTPIGGELEPAKKSAQSGKAAERQAIPTSSKVYVDGKEIQLTSYNIGGSNYFQLRELGEQLHVPVLWRALSSSIHIIAQPEMAIRSIEGVTQLRTTNDYHYGNWFEPAARYLFLKDEQLNLLQWDSDKQKIHIQQFNKDYTAAGSKTLNMELPKFGGFHQGEDGNYYLVFGQDNMEESSTKAVYCVVKYNASWDKLGQVDVSDVYVSEPFRSGNVTMDSANGKLVVQSTRLRYKTAKDGLRHQSNMTFTIDMAAMKVLSKSGQFPSNHVSHSFATYVRIDGDRIVYADHGDAYPRSIVLQVEQGGKITKKIDLINIPGKIGDNYTGANLGGLEVSASSYLAIGTNSTAGSQDGKGKNVFLSVVPKNAQDQSSIQPIWLTQHTSEDGVFIRDTYISKIDDNKFVLLWTESSRLGEGMKYAVVDGQGTMLKQPTYLGGVPSPGNMMPLVQDQSITWYYANPMVGQITSKPSAIEWYTLRVE</sequence>
<feature type="signal peptide" evidence="2">
    <location>
        <begin position="1"/>
        <end position="23"/>
    </location>
</feature>
<protein>
    <recommendedName>
        <fullName evidence="5">Copper amine oxidase-like N-terminal domain-containing protein</fullName>
    </recommendedName>
</protein>
<comment type="caution">
    <text evidence="3">The sequence shown here is derived from an EMBL/GenBank/DDBJ whole genome shotgun (WGS) entry which is preliminary data.</text>
</comment>
<organism evidence="3 4">
    <name type="scientific">Paenibacillus suaedae</name>
    <dbReference type="NCBI Taxonomy" id="3077233"/>
    <lineage>
        <taxon>Bacteria</taxon>
        <taxon>Bacillati</taxon>
        <taxon>Bacillota</taxon>
        <taxon>Bacilli</taxon>
        <taxon>Bacillales</taxon>
        <taxon>Paenibacillaceae</taxon>
        <taxon>Paenibacillus</taxon>
    </lineage>
</organism>
<keyword evidence="2" id="KW-0732">Signal</keyword>
<gene>
    <name evidence="3" type="ORF">RQP50_17530</name>
</gene>
<evidence type="ECO:0000313" key="4">
    <source>
        <dbReference type="Proteomes" id="UP001250538"/>
    </source>
</evidence>
<evidence type="ECO:0008006" key="5">
    <source>
        <dbReference type="Google" id="ProtNLM"/>
    </source>
</evidence>
<dbReference type="Proteomes" id="UP001250538">
    <property type="component" value="Unassembled WGS sequence"/>
</dbReference>